<reference evidence="2 3" key="1">
    <citation type="journal article" date="2019" name="Sci. Rep.">
        <title>Orb-weaving spider Araneus ventricosus genome elucidates the spidroin gene catalogue.</title>
        <authorList>
            <person name="Kono N."/>
            <person name="Nakamura H."/>
            <person name="Ohtoshi R."/>
            <person name="Moran D.A.P."/>
            <person name="Shinohara A."/>
            <person name="Yoshida Y."/>
            <person name="Fujiwara M."/>
            <person name="Mori M."/>
            <person name="Tomita M."/>
            <person name="Arakawa K."/>
        </authorList>
    </citation>
    <scope>NUCLEOTIDE SEQUENCE [LARGE SCALE GENOMIC DNA]</scope>
</reference>
<comment type="caution">
    <text evidence="2">The sequence shown here is derived from an EMBL/GenBank/DDBJ whole genome shotgun (WGS) entry which is preliminary data.</text>
</comment>
<keyword evidence="1" id="KW-1133">Transmembrane helix</keyword>
<keyword evidence="1" id="KW-0812">Transmembrane</keyword>
<proteinExistence type="predicted"/>
<evidence type="ECO:0000256" key="1">
    <source>
        <dbReference type="SAM" id="Phobius"/>
    </source>
</evidence>
<dbReference type="EMBL" id="BGPR01003068">
    <property type="protein sequence ID" value="GBM83309.1"/>
    <property type="molecule type" value="Genomic_DNA"/>
</dbReference>
<keyword evidence="3" id="KW-1185">Reference proteome</keyword>
<accession>A0A4Y2J173</accession>
<keyword evidence="1" id="KW-0472">Membrane</keyword>
<dbReference type="AlphaFoldDB" id="A0A4Y2J173"/>
<evidence type="ECO:0000313" key="3">
    <source>
        <dbReference type="Proteomes" id="UP000499080"/>
    </source>
</evidence>
<name>A0A4Y2J173_ARAVE</name>
<feature type="transmembrane region" description="Helical" evidence="1">
    <location>
        <begin position="6"/>
        <end position="22"/>
    </location>
</feature>
<sequence length="93" mass="10209">MGWVECILTVTALFLVAIRVGLRMKGGRIIAALLLLVEQKIHEIRRPCILSAFKYCSCARIMSGLREFAAFLELQHSCLGSCQVAAGVLGLPY</sequence>
<dbReference type="Proteomes" id="UP000499080">
    <property type="component" value="Unassembled WGS sequence"/>
</dbReference>
<evidence type="ECO:0000313" key="2">
    <source>
        <dbReference type="EMBL" id="GBM83309.1"/>
    </source>
</evidence>
<protein>
    <submittedName>
        <fullName evidence="2">Uncharacterized protein</fullName>
    </submittedName>
</protein>
<gene>
    <name evidence="2" type="ORF">AVEN_261146_1</name>
</gene>
<organism evidence="2 3">
    <name type="scientific">Araneus ventricosus</name>
    <name type="common">Orbweaver spider</name>
    <name type="synonym">Epeira ventricosa</name>
    <dbReference type="NCBI Taxonomy" id="182803"/>
    <lineage>
        <taxon>Eukaryota</taxon>
        <taxon>Metazoa</taxon>
        <taxon>Ecdysozoa</taxon>
        <taxon>Arthropoda</taxon>
        <taxon>Chelicerata</taxon>
        <taxon>Arachnida</taxon>
        <taxon>Araneae</taxon>
        <taxon>Araneomorphae</taxon>
        <taxon>Entelegynae</taxon>
        <taxon>Araneoidea</taxon>
        <taxon>Araneidae</taxon>
        <taxon>Araneus</taxon>
    </lineage>
</organism>